<dbReference type="OrthoDB" id="7354168at2"/>
<accession>A0A560FBZ7</accession>
<keyword evidence="1" id="KW-0472">Membrane</keyword>
<dbReference type="AlphaFoldDB" id="A0A560FBZ7"/>
<proteinExistence type="predicted"/>
<feature type="transmembrane region" description="Helical" evidence="1">
    <location>
        <begin position="12"/>
        <end position="34"/>
    </location>
</feature>
<gene>
    <name evidence="2" type="ORF">FBZ89_108196</name>
</gene>
<name>A0A560FBZ7_9PROT</name>
<keyword evidence="1" id="KW-1133">Transmembrane helix</keyword>
<reference evidence="2 3" key="1">
    <citation type="submission" date="2019-06" db="EMBL/GenBank/DDBJ databases">
        <title>Genomic Encyclopedia of Type Strains, Phase IV (KMG-V): Genome sequencing to study the core and pangenomes of soil and plant-associated prokaryotes.</title>
        <authorList>
            <person name="Whitman W."/>
        </authorList>
    </citation>
    <scope>NUCLEOTIDE SEQUENCE [LARGE SCALE GENOMIC DNA]</scope>
    <source>
        <strain evidence="2 3">BR 11880</strain>
    </source>
</reference>
<organism evidence="2 3">
    <name type="scientific">Nitrospirillum amazonense</name>
    <dbReference type="NCBI Taxonomy" id="28077"/>
    <lineage>
        <taxon>Bacteria</taxon>
        <taxon>Pseudomonadati</taxon>
        <taxon>Pseudomonadota</taxon>
        <taxon>Alphaproteobacteria</taxon>
        <taxon>Rhodospirillales</taxon>
        <taxon>Azospirillaceae</taxon>
        <taxon>Nitrospirillum</taxon>
    </lineage>
</organism>
<dbReference type="EMBL" id="VITN01000008">
    <property type="protein sequence ID" value="TWB19138.1"/>
    <property type="molecule type" value="Genomic_DNA"/>
</dbReference>
<dbReference type="RefSeq" id="WP_145750787.1">
    <property type="nucleotide sequence ID" value="NZ_VITN01000008.1"/>
</dbReference>
<comment type="caution">
    <text evidence="2">The sequence shown here is derived from an EMBL/GenBank/DDBJ whole genome shotgun (WGS) entry which is preliminary data.</text>
</comment>
<dbReference type="Proteomes" id="UP000319859">
    <property type="component" value="Unassembled WGS sequence"/>
</dbReference>
<keyword evidence="1" id="KW-0812">Transmembrane</keyword>
<evidence type="ECO:0000313" key="2">
    <source>
        <dbReference type="EMBL" id="TWB19138.1"/>
    </source>
</evidence>
<evidence type="ECO:0000256" key="1">
    <source>
        <dbReference type="SAM" id="Phobius"/>
    </source>
</evidence>
<evidence type="ECO:0000313" key="3">
    <source>
        <dbReference type="Proteomes" id="UP000319859"/>
    </source>
</evidence>
<sequence>MLSLITAPFRLLFRLVGFLILMAVVLVVVFPYAVDLPGWAQTVMARVSDDPASGVVVRAEPEVQRGVIARLVLHDLSLANPLTPDRPSITAARAVVEVDPLASLASGRLILRTRVLDPVIYADRPINLRGLLAGVDRTLGGAGIGNSVSLVGGSVRLSGKGGDSGIDLGAVTMEAAPPADHAGAPYAGRGRGPS</sequence>
<protein>
    <submittedName>
        <fullName evidence="2">Uncharacterized protein</fullName>
    </submittedName>
</protein>